<protein>
    <recommendedName>
        <fullName evidence="1">Putative plant transposon protein domain-containing protein</fullName>
    </recommendedName>
</protein>
<dbReference type="Proteomes" id="UP001358586">
    <property type="component" value="Chromosome 1"/>
</dbReference>
<dbReference type="EMBL" id="JARKNE010000001">
    <property type="protein sequence ID" value="KAK5845424.1"/>
    <property type="molecule type" value="Genomic_DNA"/>
</dbReference>
<proteinExistence type="predicted"/>
<dbReference type="Pfam" id="PF20167">
    <property type="entry name" value="Transposase_32"/>
    <property type="match status" value="1"/>
</dbReference>
<dbReference type="InterPro" id="IPR046796">
    <property type="entry name" value="Transposase_32_dom"/>
</dbReference>
<accession>A0ABR0R1M2</accession>
<evidence type="ECO:0000259" key="1">
    <source>
        <dbReference type="Pfam" id="PF20167"/>
    </source>
</evidence>
<sequence length="165" mass="19299">MGNDANIVTQPPRVATLIAGERFYIIPKETTVVSVVQAFYASLRDQEIRKRINWETVTVKGEEVPITPRDICEFYDTPFYEKDFLSSTDLNKFENIDMEDVIKYWTQYRGTCNYRPDTEFPINFDQVIMFPMMKIWMQFIGTRIVPALNVSNLNTFQAILLYGIL</sequence>
<reference evidence="2 3" key="1">
    <citation type="submission" date="2023-03" db="EMBL/GenBank/DDBJ databases">
        <title>WGS of Gossypium arboreum.</title>
        <authorList>
            <person name="Yu D."/>
        </authorList>
    </citation>
    <scope>NUCLEOTIDE SEQUENCE [LARGE SCALE GENOMIC DNA]</scope>
    <source>
        <tissue evidence="2">Leaf</tissue>
    </source>
</reference>
<comment type="caution">
    <text evidence="2">The sequence shown here is derived from an EMBL/GenBank/DDBJ whole genome shotgun (WGS) entry which is preliminary data.</text>
</comment>
<keyword evidence="3" id="KW-1185">Reference proteome</keyword>
<name>A0ABR0R1M2_GOSAR</name>
<evidence type="ECO:0000313" key="2">
    <source>
        <dbReference type="EMBL" id="KAK5845424.1"/>
    </source>
</evidence>
<organism evidence="2 3">
    <name type="scientific">Gossypium arboreum</name>
    <name type="common">Tree cotton</name>
    <name type="synonym">Gossypium nanking</name>
    <dbReference type="NCBI Taxonomy" id="29729"/>
    <lineage>
        <taxon>Eukaryota</taxon>
        <taxon>Viridiplantae</taxon>
        <taxon>Streptophyta</taxon>
        <taxon>Embryophyta</taxon>
        <taxon>Tracheophyta</taxon>
        <taxon>Spermatophyta</taxon>
        <taxon>Magnoliopsida</taxon>
        <taxon>eudicotyledons</taxon>
        <taxon>Gunneridae</taxon>
        <taxon>Pentapetalae</taxon>
        <taxon>rosids</taxon>
        <taxon>malvids</taxon>
        <taxon>Malvales</taxon>
        <taxon>Malvaceae</taxon>
        <taxon>Malvoideae</taxon>
        <taxon>Gossypium</taxon>
    </lineage>
</organism>
<evidence type="ECO:0000313" key="3">
    <source>
        <dbReference type="Proteomes" id="UP001358586"/>
    </source>
</evidence>
<gene>
    <name evidence="2" type="ORF">PVK06_001608</name>
</gene>
<feature type="domain" description="Putative plant transposon protein" evidence="1">
    <location>
        <begin position="27"/>
        <end position="164"/>
    </location>
</feature>